<gene>
    <name evidence="2" type="ORF">AAF454_06555</name>
</gene>
<accession>A0ABU9LLS3</accession>
<proteinExistence type="predicted"/>
<feature type="transmembrane region" description="Helical" evidence="1">
    <location>
        <begin position="43"/>
        <end position="63"/>
    </location>
</feature>
<reference evidence="2 3" key="1">
    <citation type="submission" date="2024-04" db="EMBL/GenBank/DDBJ databases">
        <authorList>
            <person name="Wu Y.S."/>
            <person name="Zhang L."/>
        </authorList>
    </citation>
    <scope>NUCLEOTIDE SEQUENCE [LARGE SCALE GENOMIC DNA]</scope>
    <source>
        <strain evidence="2 3">KG-01</strain>
    </source>
</reference>
<keyword evidence="1" id="KW-0472">Membrane</keyword>
<dbReference type="RefSeq" id="WP_087680637.1">
    <property type="nucleotide sequence ID" value="NZ_CP147847.1"/>
</dbReference>
<dbReference type="EMBL" id="JBCEWA010000004">
    <property type="protein sequence ID" value="MEL5988075.1"/>
    <property type="molecule type" value="Genomic_DNA"/>
</dbReference>
<dbReference type="Proteomes" id="UP001398420">
    <property type="component" value="Unassembled WGS sequence"/>
</dbReference>
<name>A0ABU9LLS3_9BACL</name>
<protein>
    <submittedName>
        <fullName evidence="2">Uncharacterized protein</fullName>
    </submittedName>
</protein>
<evidence type="ECO:0000256" key="1">
    <source>
        <dbReference type="SAM" id="Phobius"/>
    </source>
</evidence>
<sequence length="165" mass="19815">MSFKHSVHRISWVPIIACIAAGLFMIALFFIVGFHVFFEKMPLFLIECGLAGLFIYFGLFLWYQRLKKQPIHYNDEWITVDGDGHRIYWNEIESVQFSNVGGMKTTTIVPKKQCYKILKQRMGRHNLQKVYAFYWFYLERPKQLHDQIIQQWYHAHNNNTNHQLK</sequence>
<organism evidence="2 3">
    <name type="scientific">Kurthia gibsonii</name>
    <dbReference type="NCBI Taxonomy" id="33946"/>
    <lineage>
        <taxon>Bacteria</taxon>
        <taxon>Bacillati</taxon>
        <taxon>Bacillota</taxon>
        <taxon>Bacilli</taxon>
        <taxon>Bacillales</taxon>
        <taxon>Caryophanaceae</taxon>
        <taxon>Kurthia</taxon>
    </lineage>
</organism>
<evidence type="ECO:0000313" key="3">
    <source>
        <dbReference type="Proteomes" id="UP001398420"/>
    </source>
</evidence>
<keyword evidence="1" id="KW-0812">Transmembrane</keyword>
<feature type="transmembrane region" description="Helical" evidence="1">
    <location>
        <begin position="12"/>
        <end position="37"/>
    </location>
</feature>
<comment type="caution">
    <text evidence="2">The sequence shown here is derived from an EMBL/GenBank/DDBJ whole genome shotgun (WGS) entry which is preliminary data.</text>
</comment>
<keyword evidence="1" id="KW-1133">Transmembrane helix</keyword>
<keyword evidence="3" id="KW-1185">Reference proteome</keyword>
<evidence type="ECO:0000313" key="2">
    <source>
        <dbReference type="EMBL" id="MEL5988075.1"/>
    </source>
</evidence>